<evidence type="ECO:0000256" key="3">
    <source>
        <dbReference type="ARBA" id="ARBA00022967"/>
    </source>
</evidence>
<dbReference type="InterPro" id="IPR059000">
    <property type="entry name" value="ATPase_P-type_domA"/>
</dbReference>
<dbReference type="Pfam" id="PF00122">
    <property type="entry name" value="E1-E2_ATPase"/>
    <property type="match status" value="1"/>
</dbReference>
<sequence length="814" mass="87430">MSLQGTEGKKSVRLEETYEGLTSKEVAERVSAGKVNTNTDVKTKSIAQIVAEHSLTLFNIVNVLMALLVVVTGQYRNALFMTVVLANLIIGIVQEIRAKRMIDRLSLMTAQSVCVIRDGKDTFIKPDELVIDDLVRLKTGNQIPADSILVSEHVSVDESLLTGEAEPVQKTTGDELLSGSFVERGSLVGRVCRVGQEGYAARINAEAKFVKEINSEILTTIKSIIRAGSIALIPLGIGLFVRTYFIGNADLNEALLSMIAAVIGMIPQGLVLLTSSVLAIATIRLGQKNVLVQQQYCIETLARVDTLCLDKTGTITTGNMEVARVLDASFTPITEAAGALQAAVNVVGANKDDANDTATAILAYASKQGIQSERSSRVVAFSSKRKYSGCVTEDGEAFVIGAAQFVLGPEAADVIAGSDAFASIERVLVACRVDGFDQNDALQGTPQLLGYVVLRDQIRETAPQTIAYFLEQGVDLRVISGDDPRTVSAIAERAGVPHADGWVDATTLHTEADISAAVEKYHVFGRVTPEQKRELVIALQNLGHTVAMTGDGVNDILALRQSDCSISVASGSAAARNVAEIVLADNDFAHMPEVVAEGRRSINNLQRSAALILVKTVYTAALALYCIIAPPYPFIPVQMSLLSFATVGLPSFVLALEPNHDRVKGNFLVNILRKSLPASIAVTITLALLMTAGHLFKLNLSQVSTMALITTATVGFALLRRISLPLTKLRIALLVVCIAIVVGGCTVAQDFFRIAPLTPRILPYLALCLVISVIIFNRISERYIHNYAKDRFFDLVVRLMGGKSTYSSSADTND</sequence>
<evidence type="ECO:0000259" key="7">
    <source>
        <dbReference type="Pfam" id="PF00122"/>
    </source>
</evidence>
<dbReference type="InterPro" id="IPR023298">
    <property type="entry name" value="ATPase_P-typ_TM_dom_sf"/>
</dbReference>
<dbReference type="SUPFAM" id="SSF81653">
    <property type="entry name" value="Calcium ATPase, transduction domain A"/>
    <property type="match status" value="1"/>
</dbReference>
<feature type="transmembrane region" description="Helical" evidence="6">
    <location>
        <begin position="609"/>
        <end position="628"/>
    </location>
</feature>
<gene>
    <name evidence="8" type="ORF">M3I19_03680</name>
</gene>
<dbReference type="InterPro" id="IPR008250">
    <property type="entry name" value="ATPase_P-typ_transduc_dom_A_sf"/>
</dbReference>
<dbReference type="NCBIfam" id="TIGR01494">
    <property type="entry name" value="ATPase_P-type"/>
    <property type="match status" value="2"/>
</dbReference>
<name>A0A9E7AED2_9ACTN</name>
<dbReference type="SUPFAM" id="SSF81665">
    <property type="entry name" value="Calcium ATPase, transmembrane domain M"/>
    <property type="match status" value="1"/>
</dbReference>
<dbReference type="Pfam" id="PF00702">
    <property type="entry name" value="Hydrolase"/>
    <property type="match status" value="1"/>
</dbReference>
<dbReference type="InterPro" id="IPR044492">
    <property type="entry name" value="P_typ_ATPase_HD_dom"/>
</dbReference>
<dbReference type="Gene3D" id="2.70.150.10">
    <property type="entry name" value="Calcium-transporting ATPase, cytoplasmic transduction domain A"/>
    <property type="match status" value="1"/>
</dbReference>
<feature type="domain" description="P-type ATPase A" evidence="7">
    <location>
        <begin position="108"/>
        <end position="205"/>
    </location>
</feature>
<dbReference type="EMBL" id="CP097092">
    <property type="protein sequence ID" value="UQF78770.1"/>
    <property type="molecule type" value="Genomic_DNA"/>
</dbReference>
<keyword evidence="3" id="KW-1278">Translocase</keyword>
<dbReference type="Gene3D" id="3.40.1110.10">
    <property type="entry name" value="Calcium-transporting ATPase, cytoplasmic domain N"/>
    <property type="match status" value="1"/>
</dbReference>
<dbReference type="GO" id="GO:0005524">
    <property type="term" value="F:ATP binding"/>
    <property type="evidence" value="ECO:0007669"/>
    <property type="project" value="InterPro"/>
</dbReference>
<dbReference type="SFLD" id="SFLDG00002">
    <property type="entry name" value="C1.7:_P-type_atpase_like"/>
    <property type="match status" value="1"/>
</dbReference>
<dbReference type="InterPro" id="IPR001757">
    <property type="entry name" value="P_typ_ATPase"/>
</dbReference>
<feature type="transmembrane region" description="Helical" evidence="6">
    <location>
        <begin position="761"/>
        <end position="779"/>
    </location>
</feature>
<organism evidence="8 9">
    <name type="scientific">Lancefieldella parvula</name>
    <dbReference type="NCBI Taxonomy" id="1382"/>
    <lineage>
        <taxon>Bacteria</taxon>
        <taxon>Bacillati</taxon>
        <taxon>Actinomycetota</taxon>
        <taxon>Coriobacteriia</taxon>
        <taxon>Coriobacteriales</taxon>
        <taxon>Atopobiaceae</taxon>
        <taxon>Lancefieldella</taxon>
    </lineage>
</organism>
<feature type="transmembrane region" description="Helical" evidence="6">
    <location>
        <begin position="702"/>
        <end position="719"/>
    </location>
</feature>
<dbReference type="Gene3D" id="1.20.1110.10">
    <property type="entry name" value="Calcium-transporting ATPase, transmembrane domain"/>
    <property type="match status" value="1"/>
</dbReference>
<evidence type="ECO:0000256" key="5">
    <source>
        <dbReference type="ARBA" id="ARBA00023136"/>
    </source>
</evidence>
<keyword evidence="4 6" id="KW-1133">Transmembrane helix</keyword>
<dbReference type="SUPFAM" id="SSF56784">
    <property type="entry name" value="HAD-like"/>
    <property type="match status" value="1"/>
</dbReference>
<feature type="transmembrane region" description="Helical" evidence="6">
    <location>
        <begin position="78"/>
        <end position="96"/>
    </location>
</feature>
<dbReference type="PRINTS" id="PR00119">
    <property type="entry name" value="CATATPASE"/>
</dbReference>
<evidence type="ECO:0000256" key="1">
    <source>
        <dbReference type="ARBA" id="ARBA00004651"/>
    </source>
</evidence>
<accession>A0A9E7AED2</accession>
<evidence type="ECO:0000256" key="4">
    <source>
        <dbReference type="ARBA" id="ARBA00022989"/>
    </source>
</evidence>
<dbReference type="AlphaFoldDB" id="A0A9E7AED2"/>
<keyword evidence="2 6" id="KW-0812">Transmembrane</keyword>
<dbReference type="SFLD" id="SFLDF00027">
    <property type="entry name" value="p-type_atpase"/>
    <property type="match status" value="1"/>
</dbReference>
<reference evidence="8" key="1">
    <citation type="submission" date="2022-05" db="EMBL/GenBank/DDBJ databases">
        <title>Using nanopore sequencing to obtain complete genomes from saliva samples.</title>
        <authorList>
            <person name="Baker J.L."/>
        </authorList>
    </citation>
    <scope>NUCLEOTIDE SEQUENCE</scope>
    <source>
        <strain evidence="8">JCVI-JB-Lp32</strain>
    </source>
</reference>
<dbReference type="GO" id="GO:0005886">
    <property type="term" value="C:plasma membrane"/>
    <property type="evidence" value="ECO:0007669"/>
    <property type="project" value="UniProtKB-SubCell"/>
</dbReference>
<dbReference type="GO" id="GO:0016887">
    <property type="term" value="F:ATP hydrolysis activity"/>
    <property type="evidence" value="ECO:0007669"/>
    <property type="project" value="InterPro"/>
</dbReference>
<feature type="transmembrane region" description="Helical" evidence="6">
    <location>
        <begin position="731"/>
        <end position="749"/>
    </location>
</feature>
<dbReference type="InterPro" id="IPR023214">
    <property type="entry name" value="HAD_sf"/>
</dbReference>
<dbReference type="InterPro" id="IPR023299">
    <property type="entry name" value="ATPase_P-typ_cyto_dom_N"/>
</dbReference>
<protein>
    <submittedName>
        <fullName evidence="8">HAD-IC family P-type ATPase</fullName>
    </submittedName>
</protein>
<evidence type="ECO:0000313" key="8">
    <source>
        <dbReference type="EMBL" id="UQF78770.1"/>
    </source>
</evidence>
<feature type="transmembrane region" description="Helical" evidence="6">
    <location>
        <begin position="676"/>
        <end position="696"/>
    </location>
</feature>
<dbReference type="PANTHER" id="PTHR42861">
    <property type="entry name" value="CALCIUM-TRANSPORTING ATPASE"/>
    <property type="match status" value="1"/>
</dbReference>
<feature type="transmembrane region" description="Helical" evidence="6">
    <location>
        <begin position="258"/>
        <end position="281"/>
    </location>
</feature>
<keyword evidence="5 6" id="KW-0472">Membrane</keyword>
<comment type="subcellular location">
    <subcellularLocation>
        <location evidence="1">Cell membrane</location>
        <topology evidence="1">Multi-pass membrane protein</topology>
    </subcellularLocation>
</comment>
<feature type="transmembrane region" description="Helical" evidence="6">
    <location>
        <begin position="54"/>
        <end position="72"/>
    </location>
</feature>
<dbReference type="Gene3D" id="3.40.50.1000">
    <property type="entry name" value="HAD superfamily/HAD-like"/>
    <property type="match status" value="1"/>
</dbReference>
<dbReference type="InterPro" id="IPR018303">
    <property type="entry name" value="ATPase_P-typ_P_site"/>
</dbReference>
<evidence type="ECO:0000313" key="9">
    <source>
        <dbReference type="Proteomes" id="UP000831562"/>
    </source>
</evidence>
<dbReference type="SFLD" id="SFLDS00003">
    <property type="entry name" value="Haloacid_Dehalogenase"/>
    <property type="match status" value="1"/>
</dbReference>
<proteinExistence type="predicted"/>
<dbReference type="InterPro" id="IPR036412">
    <property type="entry name" value="HAD-like_sf"/>
</dbReference>
<feature type="transmembrane region" description="Helical" evidence="6">
    <location>
        <begin position="224"/>
        <end position="246"/>
    </location>
</feature>
<dbReference type="Proteomes" id="UP000831562">
    <property type="component" value="Chromosome"/>
</dbReference>
<dbReference type="PROSITE" id="PS00154">
    <property type="entry name" value="ATPASE_E1_E2"/>
    <property type="match status" value="1"/>
</dbReference>
<evidence type="ECO:0000256" key="2">
    <source>
        <dbReference type="ARBA" id="ARBA00022692"/>
    </source>
</evidence>
<evidence type="ECO:0000256" key="6">
    <source>
        <dbReference type="SAM" id="Phobius"/>
    </source>
</evidence>
<feature type="transmembrane region" description="Helical" evidence="6">
    <location>
        <begin position="634"/>
        <end position="656"/>
    </location>
</feature>